<feature type="region of interest" description="Disordered" evidence="2">
    <location>
        <begin position="169"/>
        <end position="202"/>
    </location>
</feature>
<evidence type="ECO:0000259" key="3">
    <source>
        <dbReference type="Pfam" id="PF13581"/>
    </source>
</evidence>
<dbReference type="SUPFAM" id="SSF55874">
    <property type="entry name" value="ATPase domain of HSP90 chaperone/DNA topoisomerase II/histidine kinase"/>
    <property type="match status" value="1"/>
</dbReference>
<dbReference type="Gene3D" id="3.30.565.10">
    <property type="entry name" value="Histidine kinase-like ATPase, C-terminal domain"/>
    <property type="match status" value="1"/>
</dbReference>
<dbReference type="RefSeq" id="WP_203983966.1">
    <property type="nucleotide sequence ID" value="NZ_BOOU01000032.1"/>
</dbReference>
<evidence type="ECO:0000313" key="4">
    <source>
        <dbReference type="EMBL" id="GII77189.1"/>
    </source>
</evidence>
<comment type="caution">
    <text evidence="4">The sequence shown here is derived from an EMBL/GenBank/DDBJ whole genome shotgun (WGS) entry which is preliminary data.</text>
</comment>
<dbReference type="InterPro" id="IPR050267">
    <property type="entry name" value="Anti-sigma-factor_SerPK"/>
</dbReference>
<evidence type="ECO:0000256" key="2">
    <source>
        <dbReference type="SAM" id="MobiDB-lite"/>
    </source>
</evidence>
<keyword evidence="1" id="KW-0418">Kinase</keyword>
<dbReference type="InterPro" id="IPR003594">
    <property type="entry name" value="HATPase_dom"/>
</dbReference>
<dbReference type="CDD" id="cd16936">
    <property type="entry name" value="HATPase_RsbW-like"/>
    <property type="match status" value="1"/>
</dbReference>
<evidence type="ECO:0000313" key="5">
    <source>
        <dbReference type="Proteomes" id="UP000655287"/>
    </source>
</evidence>
<evidence type="ECO:0000256" key="1">
    <source>
        <dbReference type="ARBA" id="ARBA00022527"/>
    </source>
</evidence>
<dbReference type="Pfam" id="PF13581">
    <property type="entry name" value="HATPase_c_2"/>
    <property type="match status" value="1"/>
</dbReference>
<dbReference type="Proteomes" id="UP000655287">
    <property type="component" value="Unassembled WGS sequence"/>
</dbReference>
<sequence length="202" mass="20992">MEDGCQAQAAVDQRPSWQLEGTLGLPAVSRRFAPRAELVREVRGFVSGLLGAGHPHLDDVILLTSELAANVVRHAPGQDFLVSVAFPGGGVLVAVTDGGSAGSPRLRRAADDEVDGRGLVLVDGRGLVLVDGLAARWGFERGRRGTVVWFELDEPNALDESHALRGMGALDESNAPGRHGRTARPGQAGPGGLAEGRRAGGG</sequence>
<dbReference type="EMBL" id="BOOU01000032">
    <property type="protein sequence ID" value="GII77189.1"/>
    <property type="molecule type" value="Genomic_DNA"/>
</dbReference>
<dbReference type="PANTHER" id="PTHR35526:SF3">
    <property type="entry name" value="ANTI-SIGMA-F FACTOR RSBW"/>
    <property type="match status" value="1"/>
</dbReference>
<gene>
    <name evidence="4" type="ORF">Sru01_21710</name>
</gene>
<accession>A0A919UYW6</accession>
<dbReference type="InterPro" id="IPR036890">
    <property type="entry name" value="HATPase_C_sf"/>
</dbReference>
<name>A0A919UYW6_9ACTN</name>
<keyword evidence="1" id="KW-0808">Transferase</keyword>
<keyword evidence="1" id="KW-0723">Serine/threonine-protein kinase</keyword>
<dbReference type="PANTHER" id="PTHR35526">
    <property type="entry name" value="ANTI-SIGMA-F FACTOR RSBW-RELATED"/>
    <property type="match status" value="1"/>
</dbReference>
<proteinExistence type="predicted"/>
<protein>
    <recommendedName>
        <fullName evidence="3">Histidine kinase/HSP90-like ATPase domain-containing protein</fullName>
    </recommendedName>
</protein>
<feature type="domain" description="Histidine kinase/HSP90-like ATPase" evidence="3">
    <location>
        <begin position="32"/>
        <end position="150"/>
    </location>
</feature>
<keyword evidence="5" id="KW-1185">Reference proteome</keyword>
<dbReference type="GO" id="GO:0004674">
    <property type="term" value="F:protein serine/threonine kinase activity"/>
    <property type="evidence" value="ECO:0007669"/>
    <property type="project" value="UniProtKB-KW"/>
</dbReference>
<dbReference type="AlphaFoldDB" id="A0A919UYW6"/>
<organism evidence="4 5">
    <name type="scientific">Sphaerisporangium rufum</name>
    <dbReference type="NCBI Taxonomy" id="1381558"/>
    <lineage>
        <taxon>Bacteria</taxon>
        <taxon>Bacillati</taxon>
        <taxon>Actinomycetota</taxon>
        <taxon>Actinomycetes</taxon>
        <taxon>Streptosporangiales</taxon>
        <taxon>Streptosporangiaceae</taxon>
        <taxon>Sphaerisporangium</taxon>
    </lineage>
</organism>
<reference evidence="4" key="1">
    <citation type="submission" date="2021-01" db="EMBL/GenBank/DDBJ databases">
        <title>Whole genome shotgun sequence of Sphaerisporangium rufum NBRC 109079.</title>
        <authorList>
            <person name="Komaki H."/>
            <person name="Tamura T."/>
        </authorList>
    </citation>
    <scope>NUCLEOTIDE SEQUENCE</scope>
    <source>
        <strain evidence="4">NBRC 109079</strain>
    </source>
</reference>